<dbReference type="HOGENOM" id="CLU_1600776_0_0_0"/>
<accession>B3E1D8</accession>
<sequence length="166" mass="19411">MNGQRLYLLRQDLAGRLTIGLLRQHISGNDPSWISLEPRAWLLECDGSFLWGRLRWLYPLVRRLPDGLDDLPLLAATLYEPNRWHHFYDAQPLSRLPAQKITWSLLPLDSPENVQQIDGLECKTTEVYCWQDIGRFGLSPDHLLREPLSIKHFFLKGRRVAWTLDL</sequence>
<dbReference type="STRING" id="481448.Minf_0879"/>
<dbReference type="RefSeq" id="WP_012463216.1">
    <property type="nucleotide sequence ID" value="NC_010794.1"/>
</dbReference>
<evidence type="ECO:0000313" key="2">
    <source>
        <dbReference type="Proteomes" id="UP000009149"/>
    </source>
</evidence>
<protein>
    <submittedName>
        <fullName evidence="1">Uncharacterized protein</fullName>
    </submittedName>
</protein>
<organism evidence="1 2">
    <name type="scientific">Methylacidiphilum infernorum (isolate V4)</name>
    <name type="common">Methylokorus infernorum (strain V4)</name>
    <dbReference type="NCBI Taxonomy" id="481448"/>
    <lineage>
        <taxon>Bacteria</taxon>
        <taxon>Pseudomonadati</taxon>
        <taxon>Verrucomicrobiota</taxon>
        <taxon>Methylacidiphilae</taxon>
        <taxon>Methylacidiphilales</taxon>
        <taxon>Methylacidiphilaceae</taxon>
        <taxon>Methylacidiphilum (ex Ratnadevi et al. 2023)</taxon>
    </lineage>
</organism>
<reference evidence="1 2" key="1">
    <citation type="journal article" date="2008" name="Biol. Direct">
        <title>Complete genome sequence of the extremely acidophilic methanotroph isolate V4, Methylacidiphilum infernorum, a representative of the bacterial phylum Verrucomicrobia.</title>
        <authorList>
            <person name="Hou S."/>
            <person name="Makarova K.S."/>
            <person name="Saw J.H."/>
            <person name="Senin P."/>
            <person name="Ly B.V."/>
            <person name="Zhou Z."/>
            <person name="Ren Y."/>
            <person name="Wang J."/>
            <person name="Galperin M.Y."/>
            <person name="Omelchenko M.V."/>
            <person name="Wolf Y.I."/>
            <person name="Yutin N."/>
            <person name="Koonin E.V."/>
            <person name="Stott M.B."/>
            <person name="Mountain B.W."/>
            <person name="Crowe M.A."/>
            <person name="Smirnova A.V."/>
            <person name="Dunfield P.F."/>
            <person name="Feng L."/>
            <person name="Wang L."/>
            <person name="Alam M."/>
        </authorList>
    </citation>
    <scope>NUCLEOTIDE SEQUENCE [LARGE SCALE GENOMIC DNA]</scope>
    <source>
        <strain evidence="2">Isolate V4</strain>
    </source>
</reference>
<proteinExistence type="predicted"/>
<dbReference type="Proteomes" id="UP000009149">
    <property type="component" value="Chromosome"/>
</dbReference>
<gene>
    <name evidence="1" type="ordered locus">Minf_0879</name>
</gene>
<dbReference type="AlphaFoldDB" id="B3E1D8"/>
<name>B3E1D8_METI4</name>
<evidence type="ECO:0000313" key="1">
    <source>
        <dbReference type="EMBL" id="ACD82934.1"/>
    </source>
</evidence>
<dbReference type="EMBL" id="CP000975">
    <property type="protein sequence ID" value="ACD82934.1"/>
    <property type="molecule type" value="Genomic_DNA"/>
</dbReference>
<dbReference type="KEGG" id="min:Minf_0879"/>